<dbReference type="AlphaFoldDB" id="A1HSR8"/>
<dbReference type="PANTHER" id="PTHR43630:SF2">
    <property type="entry name" value="GLYCOSYLTRANSFERASE"/>
    <property type="match status" value="1"/>
</dbReference>
<dbReference type="RefSeq" id="WP_007290072.1">
    <property type="nucleotide sequence ID" value="NZ_AAWL01000018.1"/>
</dbReference>
<dbReference type="Pfam" id="PF00535">
    <property type="entry name" value="Glycos_transf_2"/>
    <property type="match status" value="1"/>
</dbReference>
<feature type="domain" description="Glycosyltransferase 2-like" evidence="2">
    <location>
        <begin position="7"/>
        <end position="128"/>
    </location>
</feature>
<reference evidence="3 4" key="2">
    <citation type="submission" date="2007-01" db="EMBL/GenBank/DDBJ databases">
        <title>Sequencing of the draft genome and assembly of Thermosinus carboxydivorans Nor1.</title>
        <authorList>
            <consortium name="US DOE Joint Genome Institute (JGI-PGF)"/>
            <person name="Copeland A."/>
            <person name="Lucas S."/>
            <person name="Lapidus A."/>
            <person name="Barry K."/>
            <person name="Glavina del Rio T."/>
            <person name="Dalin E."/>
            <person name="Tice H."/>
            <person name="Bruce D."/>
            <person name="Pitluck S."/>
            <person name="Richardson P."/>
        </authorList>
    </citation>
    <scope>NUCLEOTIDE SEQUENCE [LARGE SCALE GENOMIC DNA]</scope>
    <source>
        <strain evidence="3 4">Nor1</strain>
    </source>
</reference>
<organism evidence="3 4">
    <name type="scientific">Thermosinus carboxydivorans Nor1</name>
    <dbReference type="NCBI Taxonomy" id="401526"/>
    <lineage>
        <taxon>Bacteria</taxon>
        <taxon>Bacillati</taxon>
        <taxon>Bacillota</taxon>
        <taxon>Negativicutes</taxon>
        <taxon>Selenomonadales</taxon>
        <taxon>Sporomusaceae</taxon>
        <taxon>Thermosinus</taxon>
    </lineage>
</organism>
<evidence type="ECO:0000256" key="1">
    <source>
        <dbReference type="PROSITE-ProRule" id="PRU00339"/>
    </source>
</evidence>
<feature type="repeat" description="TPR" evidence="1">
    <location>
        <begin position="268"/>
        <end position="301"/>
    </location>
</feature>
<dbReference type="GO" id="GO:0016740">
    <property type="term" value="F:transferase activity"/>
    <property type="evidence" value="ECO:0007669"/>
    <property type="project" value="UniProtKB-KW"/>
</dbReference>
<evidence type="ECO:0000313" key="4">
    <source>
        <dbReference type="Proteomes" id="UP000005139"/>
    </source>
</evidence>
<dbReference type="Proteomes" id="UP000005139">
    <property type="component" value="Unassembled WGS sequence"/>
</dbReference>
<dbReference type="PROSITE" id="PS50005">
    <property type="entry name" value="TPR"/>
    <property type="match status" value="1"/>
</dbReference>
<proteinExistence type="predicted"/>
<keyword evidence="1" id="KW-0802">TPR repeat</keyword>
<dbReference type="InterPro" id="IPR029044">
    <property type="entry name" value="Nucleotide-diphossugar_trans"/>
</dbReference>
<dbReference type="eggNOG" id="COG0457">
    <property type="taxonomic scope" value="Bacteria"/>
</dbReference>
<dbReference type="Gene3D" id="3.90.550.10">
    <property type="entry name" value="Spore Coat Polysaccharide Biosynthesis Protein SpsA, Chain A"/>
    <property type="match status" value="1"/>
</dbReference>
<protein>
    <submittedName>
        <fullName evidence="3">Glycosyl transferase, family 2</fullName>
    </submittedName>
</protein>
<keyword evidence="4" id="KW-1185">Reference proteome</keyword>
<name>A1HSR8_9FIRM</name>
<sequence>MIFQRVSLAMIVRNEGSRIAKCLASVKDVVDEIVVVDTGSCDDTVQIARTFTDKVYCLPWQNDFAAARNFAIDQTTHEWILSLDADERLDAKPGELHALINQPRYSAYCLPLYALKVANDGREQERIMVLRLFRREHRYKGFVHEYVHVSDPATIGVALSPAIYHDAVAPAERRRRRGRNIALLKKALAKEPDDPFWQYYLGAEWLGLGRIELAAVALRQALSNFSLQQVTFRSAAVRYLMQCYKHLGEIDKAICLCLEESERYPDYCDLFFDGGVLFELKGEYEVARKWFQEAVKLGPPALAYFHTDGTNGYLAHYHLGYCAEKLGLYNEAMQYYVAALNNTQNYYYPLYQLVLLKLTRHSVQDVVDFLAERNYLKVPEVAEKMAELFWTLGMPAIALRCLTHSNPEHDTGWELLAKCQIYGGDIYSALQCLRQMRRQGKRLSGEVLGDEIVALLMLERCAEAREKLWELWREREYRDIFWAAFCLYKKMCCAVSQPLVNRKAVAALLDLRRRCLVAQPCDVRKQQRFAEVIKAVHAVLASEPVATTELLAELEQAEQELKHTARMRGLYR</sequence>
<reference evidence="3 4" key="1">
    <citation type="submission" date="2007-01" db="EMBL/GenBank/DDBJ databases">
        <title>Annotation of the draft genome assembly of Thermosinus carboxydivorans Nor1.</title>
        <authorList>
            <consortium name="US DOE Joint Genome Institute (JGI-ORNL)"/>
            <person name="Larimer F."/>
            <person name="Land M."/>
            <person name="Hauser L."/>
        </authorList>
    </citation>
    <scope>NUCLEOTIDE SEQUENCE [LARGE SCALE GENOMIC DNA]</scope>
    <source>
        <strain evidence="3 4">Nor1</strain>
    </source>
</reference>
<gene>
    <name evidence="3" type="ORF">TcarDRAFT_0694</name>
</gene>
<dbReference type="EMBL" id="AAWL01000018">
    <property type="protein sequence ID" value="EAX46949.1"/>
    <property type="molecule type" value="Genomic_DNA"/>
</dbReference>
<dbReference type="eggNOG" id="COG0463">
    <property type="taxonomic scope" value="Bacteria"/>
</dbReference>
<dbReference type="SMART" id="SM00028">
    <property type="entry name" value="TPR"/>
    <property type="match status" value="3"/>
</dbReference>
<dbReference type="OrthoDB" id="9815923at2"/>
<dbReference type="Pfam" id="PF13181">
    <property type="entry name" value="TPR_8"/>
    <property type="match status" value="1"/>
</dbReference>
<accession>A1HSR8</accession>
<dbReference type="InterPro" id="IPR011990">
    <property type="entry name" value="TPR-like_helical_dom_sf"/>
</dbReference>
<dbReference type="SUPFAM" id="SSF53448">
    <property type="entry name" value="Nucleotide-diphospho-sugar transferases"/>
    <property type="match status" value="1"/>
</dbReference>
<dbReference type="Gene3D" id="1.25.40.10">
    <property type="entry name" value="Tetratricopeptide repeat domain"/>
    <property type="match status" value="1"/>
</dbReference>
<dbReference type="InterPro" id="IPR019734">
    <property type="entry name" value="TPR_rpt"/>
</dbReference>
<comment type="caution">
    <text evidence="3">The sequence shown here is derived from an EMBL/GenBank/DDBJ whole genome shotgun (WGS) entry which is preliminary data.</text>
</comment>
<dbReference type="SUPFAM" id="SSF48452">
    <property type="entry name" value="TPR-like"/>
    <property type="match status" value="1"/>
</dbReference>
<keyword evidence="3" id="KW-0808">Transferase</keyword>
<dbReference type="InterPro" id="IPR001173">
    <property type="entry name" value="Glyco_trans_2-like"/>
</dbReference>
<evidence type="ECO:0000259" key="2">
    <source>
        <dbReference type="Pfam" id="PF00535"/>
    </source>
</evidence>
<dbReference type="PANTHER" id="PTHR43630">
    <property type="entry name" value="POLY-BETA-1,6-N-ACETYL-D-GLUCOSAMINE SYNTHASE"/>
    <property type="match status" value="1"/>
</dbReference>
<evidence type="ECO:0000313" key="3">
    <source>
        <dbReference type="EMBL" id="EAX46949.1"/>
    </source>
</evidence>